<dbReference type="RefSeq" id="WP_129149879.1">
    <property type="nucleotide sequence ID" value="NZ_JBHSDO010000013.1"/>
</dbReference>
<dbReference type="PANTHER" id="PTHR11365:SF23">
    <property type="entry name" value="HYPOTHETICAL 5-OXOPROLINASE (EUROFUNG)-RELATED"/>
    <property type="match status" value="1"/>
</dbReference>
<dbReference type="GO" id="GO:0017168">
    <property type="term" value="F:5-oxoprolinase (ATP-hydrolyzing) activity"/>
    <property type="evidence" value="ECO:0007669"/>
    <property type="project" value="TreeGrafter"/>
</dbReference>
<keyword evidence="5" id="KW-1185">Reference proteome</keyword>
<name>A0A4Q1HND3_9BURK</name>
<dbReference type="AlphaFoldDB" id="A0A4Q1HND3"/>
<dbReference type="EMBL" id="PYAL01000002">
    <property type="protein sequence ID" value="RXN91325.1"/>
    <property type="molecule type" value="Genomic_DNA"/>
</dbReference>
<feature type="domain" description="Hydantoinase A/oxoprolinase" evidence="1">
    <location>
        <begin position="206"/>
        <end position="500"/>
    </location>
</feature>
<proteinExistence type="predicted"/>
<dbReference type="Proteomes" id="UP000290849">
    <property type="component" value="Unassembled WGS sequence"/>
</dbReference>
<evidence type="ECO:0000259" key="1">
    <source>
        <dbReference type="Pfam" id="PF01968"/>
    </source>
</evidence>
<evidence type="ECO:0000313" key="4">
    <source>
        <dbReference type="EMBL" id="RXN91325.1"/>
    </source>
</evidence>
<dbReference type="SUPFAM" id="SSF53067">
    <property type="entry name" value="Actin-like ATPase domain"/>
    <property type="match status" value="1"/>
</dbReference>
<dbReference type="OrthoDB" id="9768323at2"/>
<dbReference type="GO" id="GO:0006749">
    <property type="term" value="P:glutathione metabolic process"/>
    <property type="evidence" value="ECO:0007669"/>
    <property type="project" value="TreeGrafter"/>
</dbReference>
<dbReference type="InterPro" id="IPR002821">
    <property type="entry name" value="Hydantoinase_A"/>
</dbReference>
<evidence type="ECO:0000313" key="5">
    <source>
        <dbReference type="Proteomes" id="UP000290849"/>
    </source>
</evidence>
<dbReference type="InterPro" id="IPR049517">
    <property type="entry name" value="ACX-like_C"/>
</dbReference>
<dbReference type="InterPro" id="IPR008040">
    <property type="entry name" value="Hydant_A_N"/>
</dbReference>
<evidence type="ECO:0000259" key="3">
    <source>
        <dbReference type="Pfam" id="PF19278"/>
    </source>
</evidence>
<dbReference type="Pfam" id="PF19278">
    <property type="entry name" value="Hydant_A_C"/>
    <property type="match status" value="1"/>
</dbReference>
<dbReference type="InterPro" id="IPR043129">
    <property type="entry name" value="ATPase_NBD"/>
</dbReference>
<comment type="caution">
    <text evidence="4">The sequence shown here is derived from an EMBL/GenBank/DDBJ whole genome shotgun (WGS) entry which is preliminary data.</text>
</comment>
<feature type="domain" description="Hydantoinase/oxoprolinase N-terminal" evidence="2">
    <location>
        <begin position="8"/>
        <end position="182"/>
    </location>
</feature>
<dbReference type="Gene3D" id="3.30.420.40">
    <property type="match status" value="1"/>
</dbReference>
<evidence type="ECO:0000259" key="2">
    <source>
        <dbReference type="Pfam" id="PF05378"/>
    </source>
</evidence>
<accession>A0A4Q1HND3</accession>
<reference evidence="4 5" key="1">
    <citation type="journal article" date="2017" name="Int. J. Syst. Evol. Microbiol.">
        <title>Achromobacter aloeverae sp. nov., isolated from the root of Aloe vera (L.) Burm.f.</title>
        <authorList>
            <person name="Kuncharoen N."/>
            <person name="Muramatsu Y."/>
            <person name="Shibata C."/>
            <person name="Kamakura Y."/>
            <person name="Nakagawa Y."/>
            <person name="Tanasupawat S."/>
        </authorList>
    </citation>
    <scope>NUCLEOTIDE SEQUENCE [LARGE SCALE GENOMIC DNA]</scope>
    <source>
        <strain evidence="4 5">AVA-1</strain>
    </source>
</reference>
<gene>
    <name evidence="4" type="ORF">C7R54_09160</name>
</gene>
<dbReference type="PANTHER" id="PTHR11365">
    <property type="entry name" value="5-OXOPROLINASE RELATED"/>
    <property type="match status" value="1"/>
</dbReference>
<sequence length="719" mass="75771">MQTGNYALGIDIGGTFTDIVVYDSRKGTSTSHKELTTPKAPYEGVIRGVRTLFEREALSYADVDRVIHATTLFTNALIERKGALTGLVTTAGFRDTLEMAREHKYELFDLHIELPRPIVPRRLRLEAAERMGPDGVVQQPLDVAQVVEQAGRLAAAGVTSVAIVFLHAYANPVHERMARDAIAAAHPRLFVSISSDVSPQIREYERTSTTVANAYVKPLADGYLDRMTAEIKQLGIRAPLFMMLSNGGLTHVDEAKRVPIQLLESGPAAGALAGAFFGKRSCVQDVLAFDMGGTTAKLAIIDAGRPLIAHHFEASREKRLTEGSGLPISISTIELIEIGAGGGSIAHLDALGLLKVGPESASSLPGPACYGRGGTQPTVTDANLVLGFLDPAAFAGGTLSIDVGKAEDAMRPLAAQSGLSVPEFAWGIYSIVNENMAAAARVHVAERGHHAGKFALLLTGGGGPLHGCEVARRLGMTRAICPPGAGVASALGLLMAPARIDRMVSVGWKLETVDWAALEAGYQRIEDDARAVIDATLPGQGATAKSQRAADLRFVGQGFEVITELPAGPYTADTYAAIRAAFLATYAKTFGQVPPRGDIEIINIRAAVSAGGGEGNLDVDTGAISAASAARGTRRMYLAERKDYADVPVYERGALTAGQVFHGPAIVQEASSTLIVPPRATVEVDDSGSLIVNLDAASARWQAPSSATEESEKQDACAN</sequence>
<dbReference type="GO" id="GO:0005829">
    <property type="term" value="C:cytosol"/>
    <property type="evidence" value="ECO:0007669"/>
    <property type="project" value="TreeGrafter"/>
</dbReference>
<organism evidence="4 5">
    <name type="scientific">Achromobacter aloeverae</name>
    <dbReference type="NCBI Taxonomy" id="1750518"/>
    <lineage>
        <taxon>Bacteria</taxon>
        <taxon>Pseudomonadati</taxon>
        <taxon>Pseudomonadota</taxon>
        <taxon>Betaproteobacteria</taxon>
        <taxon>Burkholderiales</taxon>
        <taxon>Alcaligenaceae</taxon>
        <taxon>Achromobacter</taxon>
    </lineage>
</organism>
<feature type="domain" description="Acetophenone carboxylase-like C-terminal" evidence="3">
    <location>
        <begin position="550"/>
        <end position="686"/>
    </location>
</feature>
<dbReference type="InterPro" id="IPR045079">
    <property type="entry name" value="Oxoprolinase-like"/>
</dbReference>
<dbReference type="Pfam" id="PF05378">
    <property type="entry name" value="Hydant_A_N"/>
    <property type="match status" value="1"/>
</dbReference>
<dbReference type="Pfam" id="PF01968">
    <property type="entry name" value="Hydantoinase_A"/>
    <property type="match status" value="1"/>
</dbReference>
<protein>
    <submittedName>
        <fullName evidence="4">Hydantoinase</fullName>
    </submittedName>
</protein>